<evidence type="ECO:0000313" key="2">
    <source>
        <dbReference type="Proteomes" id="UP000272729"/>
    </source>
</evidence>
<sequence length="110" mass="12277">MWHVDDTLVLDESTVAVEVPASWGAEVSHELRAAGPLGPILAIPGPRLRWLFLARPEPDPRDRVPPPEVRVWLGPRTVPAARSRWVVEPVGALPREGAVRCAIRVVRRRF</sequence>
<accession>A0A495XIH2</accession>
<dbReference type="EMBL" id="RBXR01000001">
    <property type="protein sequence ID" value="RKT73559.1"/>
    <property type="molecule type" value="Genomic_DNA"/>
</dbReference>
<dbReference type="RefSeq" id="WP_147459423.1">
    <property type="nucleotide sequence ID" value="NZ_JBIUBA010000054.1"/>
</dbReference>
<keyword evidence="2" id="KW-1185">Reference proteome</keyword>
<evidence type="ECO:0000313" key="1">
    <source>
        <dbReference type="EMBL" id="RKT73559.1"/>
    </source>
</evidence>
<dbReference type="OrthoDB" id="3691495at2"/>
<dbReference type="Proteomes" id="UP000272729">
    <property type="component" value="Unassembled WGS sequence"/>
</dbReference>
<organism evidence="1 2">
    <name type="scientific">Saccharothrix variisporea</name>
    <dbReference type="NCBI Taxonomy" id="543527"/>
    <lineage>
        <taxon>Bacteria</taxon>
        <taxon>Bacillati</taxon>
        <taxon>Actinomycetota</taxon>
        <taxon>Actinomycetes</taxon>
        <taxon>Pseudonocardiales</taxon>
        <taxon>Pseudonocardiaceae</taxon>
        <taxon>Saccharothrix</taxon>
    </lineage>
</organism>
<proteinExistence type="predicted"/>
<reference evidence="1 2" key="1">
    <citation type="submission" date="2018-10" db="EMBL/GenBank/DDBJ databases">
        <title>Sequencing the genomes of 1000 actinobacteria strains.</title>
        <authorList>
            <person name="Klenk H.-P."/>
        </authorList>
    </citation>
    <scope>NUCLEOTIDE SEQUENCE [LARGE SCALE GENOMIC DNA]</scope>
    <source>
        <strain evidence="1 2">DSM 43911</strain>
    </source>
</reference>
<gene>
    <name evidence="1" type="ORF">DFJ66_6896</name>
</gene>
<comment type="caution">
    <text evidence="1">The sequence shown here is derived from an EMBL/GenBank/DDBJ whole genome shotgun (WGS) entry which is preliminary data.</text>
</comment>
<protein>
    <submittedName>
        <fullName evidence="1">Uncharacterized protein</fullName>
    </submittedName>
</protein>
<dbReference type="AlphaFoldDB" id="A0A495XIH2"/>
<name>A0A495XIH2_9PSEU</name>